<feature type="region of interest" description="Disordered" evidence="1">
    <location>
        <begin position="1769"/>
        <end position="1812"/>
    </location>
</feature>
<accession>A0AAJ6AJY1</accession>
<feature type="region of interest" description="Disordered" evidence="1">
    <location>
        <begin position="465"/>
        <end position="503"/>
    </location>
</feature>
<name>A0AAJ6AJY1_GLAPU</name>
<feature type="compositionally biased region" description="Polar residues" evidence="1">
    <location>
        <begin position="1216"/>
        <end position="1233"/>
    </location>
</feature>
<evidence type="ECO:0000256" key="1">
    <source>
        <dbReference type="SAM" id="MobiDB-lite"/>
    </source>
</evidence>
<reference evidence="2" key="1">
    <citation type="submission" date="2023-04" db="EMBL/GenBank/DDBJ databases">
        <title>Molecular characterization of the Integrative and Conjugative elements harboring multidrug-resistance gene from Glaesserella (Haemophilus) parasuis.</title>
        <authorList>
            <person name="Che Y."/>
            <person name="Zhou L."/>
        </authorList>
    </citation>
    <scope>NUCLEOTIDE SEQUENCE</scope>
    <source>
        <strain evidence="2">Z44</strain>
    </source>
</reference>
<feature type="region of interest" description="Disordered" evidence="1">
    <location>
        <begin position="613"/>
        <end position="632"/>
    </location>
</feature>
<organism evidence="2 3">
    <name type="scientific">Glaesserella parasuis</name>
    <name type="common">Haemophilus parasuis</name>
    <dbReference type="NCBI Taxonomy" id="738"/>
    <lineage>
        <taxon>Bacteria</taxon>
        <taxon>Pseudomonadati</taxon>
        <taxon>Pseudomonadota</taxon>
        <taxon>Gammaproteobacteria</taxon>
        <taxon>Pasteurellales</taxon>
        <taxon>Pasteurellaceae</taxon>
        <taxon>Glaesserella</taxon>
    </lineage>
</organism>
<gene>
    <name evidence="2" type="ORF">QBL01_04215</name>
</gene>
<dbReference type="RefSeq" id="WP_279378648.1">
    <property type="nucleotide sequence ID" value="NZ_CP121769.1"/>
</dbReference>
<feature type="region of interest" description="Disordered" evidence="1">
    <location>
        <begin position="864"/>
        <end position="884"/>
    </location>
</feature>
<sequence>MKIEFPATTGENPIVEGDKVTINYTPENTDGTAGTPTTLTYAYTNGEWKQEPTDTLQLPTEKGANNVVSVKLPEDKVADNTEVKAQTIDVSGKTSAESNTTKVVAPFDEKSAQPTITVKPVDVVSNGEAANNEPEKAIVTVTTTAPKGSLVKVYKEGELNTLIGEGVVGDNGQAVISITEKAKDPSSKAPENITSTDKLVATVQEVGTDGTTPVKAPSIPSAAVQVGTPAIGKHDANNPQSGGHEGDETAPTTAPTLEALTDDANLGAVKVKLPEDAKDGDRVIVTFTPEDQSKGEKVTVTLTKKNGQWESGTPDLIANPVNGNEVTIAKDKVKDNTEVTAVIKDLADNEKASEPSSVKAYPNDRTPLENGVAVAKAIDTDDVSNATPEKFTITGKSENGAVVKAYVMHNGNKVEIGSVTVNDTNGSFSFDTNDIKKDETLKAKLAGFTFNTENGQATPITVEATKEGKAPSKEATVNATAARKGQRDDHTETTAPANPTITPYMEGFGGAKVELPTPAEGETLEVEITVTPKVAGTDNNATPTNGEAKKVTLAYNGSEWTVQNGNGSDNSLVTLKDIGGKKVAIISGDKAPLGGSISATTTDFAGNKQNTAATETLNKGPTDETANEPDYSKARTDVPTIKAGRTEGTSNDDQPNSGDIVAKPGGDNDRMVVKYKDEDGNAKEIAIKKDLDQGKWVVDDTATLSNGAQKADRIDYILQDDGTVIVKGSQVQDGSEAEAVGYKGGKASTDPYVDGKNSDGTWKQESELIKDSVTNQPLTRETKAIITTHKDDATPTQTDKPTVSKGDASTLEKGSAKIKPGQDNTEVVVKFQGYAKTVTETTPTSSASGTDTTQQVEKKVITSTPITGATTGDATTAGQTQAPQNESAVLIAKKENGEWKLYTTTETDYNTKVTGTDGKEYHVPKNLMPAPEDVATIDKTSGEITLKAQAVQDSTQVSATGFNAMKSPAQGAKDDNNITVDPGLTADEVKNKTVDVPTIEQLNDGSVVAKPGQDNKEMTVTYTDKDGQTKTITVQEVSVTGQDVPQGATKWQVKGNNGSTSLPEGVQLDSTTGAITIPKDKVNVDGKVNAKGKDEQNNEAKAEELTVKADATPESAEAAKVTTEGDKVVSEPGGDSKTQTVNAVDPNGEQTPIVVAEKGEDGTWKLADNDPNKANTSAVTDNGSTITINKGDGKTITIDKNTGKITIDPGVVSDGKSISTETADASGNTTSSGEPIVPPKKETSTDSADKPIITLLNDGENKGGVQIKPGADNTTFTVRYVKEPETTEGNTNTTDAATRTQDSTLTAVKDKQTGKWSFSETVASDVAEINAEDGTITLKAKAVMDGSKVKAEGQDILGNKQAADEGTAPNNPDVVAPEAQPKPPQIVETPPAPPAPPATETPTLFENVKPGEVKITAGQGVDYINFKVQVDTREAGSAGTAEENSYLNYVLVKNEAGTGWDQFVYRITDTNKNDSIDEGTDSFVDVTNDPNTMKLDMVDSSSGVFVLKEKQFMSGSADMRTRLGAMLGDKINKNAKTDKIFDIIIGREGSETIDLPNTNGRKDKTVLSTKGAIEDFTLISAGNFDTSTNTSSNFTKAPKYHHVLSNGEDITSPVFKVTKVGNSTEIEVLVDKDLNAVGFDLSSFRGRYEWKRHYLTNNGTWEDSTSSYEGDGLITRKTELDSETKVGFIIKAADGINLSVDDRYLPETGGDAEHRLLKNIVYGAKKDSNTGEMPKYYPVDGDPDINESGSNGIKLANIDLKYPDVVVAQPTPAPKPVEPAPKPAEPAPKVEELDQPVAKQDSSNGKTGGVIVAPKETSSTTNAELKTKNFRVDYQQPDGANKAIWFKYDESQRKWTLDSTKANGLSQLPSTITLNESNGQVTFAPSAVKDKTNVTITALDSQGIARKNATAQAAQEPQPVRPTAEIDSVNRGGAIVTPKDNTNKFKLTYTDEQNKTKTLVYEKENGSWKLKQVDGQNNTSAPQGVALSNDGTGTVTLSPNAVKDRSQVKIESYNNEDRITQSADVTTTTDKVEYTNVVGNGNGTPTGRVGYAEGTGIFGIKWHDQIDVYQDWSNNSSWGLQQVQEGKYGNSKPTSVSKNNQGATYTWGNSNDTVYVHESLGIINDQSGKNYKLNFNFQQGNDTLIVGNDLGTRYKSERQPGTNVISVNMGDGDDLLMVGTDNEYFDEFRNKKTGEIDVFAIGADGASNWASSGGGDWEKLNNQINHGGQNSGGRIENATINMGNGDDTIIVEGITYQNWSPVINSTINLGDGNNRFIVAPNGAYAYKPGHYFNSPMQARGSVEASKIIGGKDSDYVRGALFEKGANIQLNAGNDIFIANRFQSSTLDMGSGDDIVEIKNYSKDEQGRTFAGNGTIAWDTEIGEGSRINLGSGNDTFRQDSKGIGAGSLIDGGTGIDLYRIAGGARATTDKVKGFERIELMDNGAVIGIRYGDLKNSGLEGPVKIYKGLNVNNGDKVKVDLGNNNNDWLTDTGVSSSKLGDASASGTSWNKSSAVTENGRTYDVYTINGDQKVQVWIENGILVI</sequence>
<feature type="compositionally biased region" description="Pro residues" evidence="1">
    <location>
        <begin position="1771"/>
        <end position="1786"/>
    </location>
</feature>
<feature type="compositionally biased region" description="Pro residues" evidence="1">
    <location>
        <begin position="1380"/>
        <end position="1399"/>
    </location>
</feature>
<feature type="compositionally biased region" description="Basic and acidic residues" evidence="1">
    <location>
        <begin position="1239"/>
        <end position="1248"/>
    </location>
</feature>
<feature type="region of interest" description="Disordered" evidence="1">
    <location>
        <begin position="639"/>
        <end position="670"/>
    </location>
</feature>
<evidence type="ECO:0000313" key="3">
    <source>
        <dbReference type="Proteomes" id="UP001222296"/>
    </source>
</evidence>
<proteinExistence type="predicted"/>
<feature type="region of interest" description="Disordered" evidence="1">
    <location>
        <begin position="230"/>
        <end position="252"/>
    </location>
</feature>
<protein>
    <submittedName>
        <fullName evidence="2">Uncharacterized protein</fullName>
    </submittedName>
</protein>
<feature type="region of interest" description="Disordered" evidence="1">
    <location>
        <begin position="789"/>
        <end position="821"/>
    </location>
</feature>
<feature type="region of interest" description="Disordered" evidence="1">
    <location>
        <begin position="1111"/>
        <end position="1146"/>
    </location>
</feature>
<evidence type="ECO:0000313" key="2">
    <source>
        <dbReference type="EMBL" id="WGE10793.1"/>
    </source>
</evidence>
<feature type="region of interest" description="Disordered" evidence="1">
    <location>
        <begin position="1361"/>
        <end position="1404"/>
    </location>
</feature>
<feature type="region of interest" description="Disordered" evidence="1">
    <location>
        <begin position="1213"/>
        <end position="1248"/>
    </location>
</feature>
<feature type="compositionally biased region" description="Polar residues" evidence="1">
    <location>
        <begin position="647"/>
        <end position="657"/>
    </location>
</feature>
<dbReference type="EMBL" id="CP121769">
    <property type="protein sequence ID" value="WGE10793.1"/>
    <property type="molecule type" value="Genomic_DNA"/>
</dbReference>
<dbReference type="Proteomes" id="UP001222296">
    <property type="component" value="Chromosome"/>
</dbReference>